<reference evidence="4 5" key="1">
    <citation type="submission" date="2020-08" db="EMBL/GenBank/DDBJ databases">
        <title>Genomic Encyclopedia of Archaeal and Bacterial Type Strains, Phase II (KMG-II): from individual species to whole genera.</title>
        <authorList>
            <person name="Goeker M."/>
        </authorList>
    </citation>
    <scope>NUCLEOTIDE SEQUENCE [LARGE SCALE GENOMIC DNA]</scope>
    <source>
        <strain evidence="4 5">DSM 43850</strain>
    </source>
</reference>
<comment type="caution">
    <text evidence="4">The sequence shown here is derived from an EMBL/GenBank/DDBJ whole genome shotgun (WGS) entry which is preliminary data.</text>
</comment>
<accession>A0ABR6B945</accession>
<dbReference type="InterPro" id="IPR036736">
    <property type="entry name" value="ACP-like_sf"/>
</dbReference>
<dbReference type="EMBL" id="JACJID010000001">
    <property type="protein sequence ID" value="MBA8923390.1"/>
    <property type="molecule type" value="Genomic_DNA"/>
</dbReference>
<evidence type="ECO:0000256" key="2">
    <source>
        <dbReference type="ARBA" id="ARBA00022553"/>
    </source>
</evidence>
<gene>
    <name evidence="4" type="ORF">BC739_000587</name>
</gene>
<keyword evidence="5" id="KW-1185">Reference proteome</keyword>
<dbReference type="PROSITE" id="PS50075">
    <property type="entry name" value="CARRIER"/>
    <property type="match status" value="1"/>
</dbReference>
<name>A0ABR6B945_9PSEU</name>
<proteinExistence type="predicted"/>
<dbReference type="Proteomes" id="UP000517916">
    <property type="component" value="Unassembled WGS sequence"/>
</dbReference>
<keyword evidence="2" id="KW-0597">Phosphoprotein</keyword>
<evidence type="ECO:0000256" key="1">
    <source>
        <dbReference type="ARBA" id="ARBA00022450"/>
    </source>
</evidence>
<dbReference type="InterPro" id="IPR020806">
    <property type="entry name" value="PKS_PP-bd"/>
</dbReference>
<keyword evidence="1" id="KW-0596">Phosphopantetheine</keyword>
<dbReference type="RefSeq" id="WP_025358992.1">
    <property type="nucleotide sequence ID" value="NZ_BAAABQ010000063.1"/>
</dbReference>
<dbReference type="SUPFAM" id="SSF47336">
    <property type="entry name" value="ACP-like"/>
    <property type="match status" value="1"/>
</dbReference>
<feature type="domain" description="Carrier" evidence="3">
    <location>
        <begin position="1"/>
        <end position="77"/>
    </location>
</feature>
<sequence>MDATTEEVMELVRGELPGAAGVGVDTPLSEVGLTSLGSVALLVALERRFGLEFPPDLVTAETFGSVRTMADAVRSASSPSSG</sequence>
<evidence type="ECO:0000313" key="4">
    <source>
        <dbReference type="EMBL" id="MBA8923390.1"/>
    </source>
</evidence>
<dbReference type="InterPro" id="IPR009081">
    <property type="entry name" value="PP-bd_ACP"/>
</dbReference>
<organism evidence="4 5">
    <name type="scientific">Kutzneria viridogrisea</name>
    <dbReference type="NCBI Taxonomy" id="47990"/>
    <lineage>
        <taxon>Bacteria</taxon>
        <taxon>Bacillati</taxon>
        <taxon>Actinomycetota</taxon>
        <taxon>Actinomycetes</taxon>
        <taxon>Pseudonocardiales</taxon>
        <taxon>Pseudonocardiaceae</taxon>
        <taxon>Kutzneria</taxon>
    </lineage>
</organism>
<evidence type="ECO:0000313" key="5">
    <source>
        <dbReference type="Proteomes" id="UP000517916"/>
    </source>
</evidence>
<evidence type="ECO:0000259" key="3">
    <source>
        <dbReference type="PROSITE" id="PS50075"/>
    </source>
</evidence>
<dbReference type="Gene3D" id="1.10.1200.10">
    <property type="entry name" value="ACP-like"/>
    <property type="match status" value="1"/>
</dbReference>
<dbReference type="Pfam" id="PF00550">
    <property type="entry name" value="PP-binding"/>
    <property type="match status" value="1"/>
</dbReference>
<dbReference type="SMART" id="SM00823">
    <property type="entry name" value="PKS_PP"/>
    <property type="match status" value="1"/>
</dbReference>
<protein>
    <submittedName>
        <fullName evidence="4">Acyl carrier protein</fullName>
    </submittedName>
</protein>